<reference evidence="1" key="1">
    <citation type="journal article" date="2023" name="Access Microbiol">
        <title>De-novo genome assembly for Akanthomyces muscarius, a biocontrol agent of insect agricultural pests.</title>
        <authorList>
            <person name="Erdos Z."/>
            <person name="Studholme D.J."/>
            <person name="Raymond B."/>
            <person name="Sharma M."/>
        </authorList>
    </citation>
    <scope>NUCLEOTIDE SEQUENCE</scope>
    <source>
        <strain evidence="1">Ve6</strain>
    </source>
</reference>
<dbReference type="AlphaFoldDB" id="A0A9W8Q3C9"/>
<protein>
    <submittedName>
        <fullName evidence="1">Uncharacterized protein</fullName>
    </submittedName>
</protein>
<comment type="caution">
    <text evidence="1">The sequence shown here is derived from an EMBL/GenBank/DDBJ whole genome shotgun (WGS) entry which is preliminary data.</text>
</comment>
<keyword evidence="2" id="KW-1185">Reference proteome</keyword>
<name>A0A9W8Q3C9_AKAMU</name>
<dbReference type="GeneID" id="80890478"/>
<sequence>MTLGLEDRQANWIASHIAFLDKCATQGRHAAFLCAIETIVLHVTREQAANFGLFGRLGEDVCQLVDIDTSERIRQYYEF</sequence>
<gene>
    <name evidence="1" type="ORF">LMH87_003319</name>
</gene>
<dbReference type="Proteomes" id="UP001144673">
    <property type="component" value="Chromosome 2"/>
</dbReference>
<dbReference type="KEGG" id="amus:LMH87_003319"/>
<organism evidence="1 2">
    <name type="scientific">Akanthomyces muscarius</name>
    <name type="common">Entomopathogenic fungus</name>
    <name type="synonym">Lecanicillium muscarium</name>
    <dbReference type="NCBI Taxonomy" id="2231603"/>
    <lineage>
        <taxon>Eukaryota</taxon>
        <taxon>Fungi</taxon>
        <taxon>Dikarya</taxon>
        <taxon>Ascomycota</taxon>
        <taxon>Pezizomycotina</taxon>
        <taxon>Sordariomycetes</taxon>
        <taxon>Hypocreomycetidae</taxon>
        <taxon>Hypocreales</taxon>
        <taxon>Cordycipitaceae</taxon>
        <taxon>Akanthomyces</taxon>
    </lineage>
</organism>
<dbReference type="EMBL" id="JAJHUN010000011">
    <property type="protein sequence ID" value="KAJ4144437.1"/>
    <property type="molecule type" value="Genomic_DNA"/>
</dbReference>
<proteinExistence type="predicted"/>
<dbReference type="RefSeq" id="XP_056048107.1">
    <property type="nucleotide sequence ID" value="XM_056204632.1"/>
</dbReference>
<evidence type="ECO:0000313" key="1">
    <source>
        <dbReference type="EMBL" id="KAJ4144437.1"/>
    </source>
</evidence>
<evidence type="ECO:0000313" key="2">
    <source>
        <dbReference type="Proteomes" id="UP001144673"/>
    </source>
</evidence>
<accession>A0A9W8Q3C9</accession>